<evidence type="ECO:0000313" key="2">
    <source>
        <dbReference type="EMBL" id="MDH6283134.1"/>
    </source>
</evidence>
<evidence type="ECO:0000256" key="1">
    <source>
        <dbReference type="SAM" id="MobiDB-lite"/>
    </source>
</evidence>
<dbReference type="EMBL" id="JARXVC010000013">
    <property type="protein sequence ID" value="MDH6283134.1"/>
    <property type="molecule type" value="Genomic_DNA"/>
</dbReference>
<organism evidence="2 3">
    <name type="scientific">Prescottella agglutinans</name>
    <dbReference type="NCBI Taxonomy" id="1644129"/>
    <lineage>
        <taxon>Bacteria</taxon>
        <taxon>Bacillati</taxon>
        <taxon>Actinomycetota</taxon>
        <taxon>Actinomycetes</taxon>
        <taxon>Mycobacteriales</taxon>
        <taxon>Nocardiaceae</taxon>
        <taxon>Prescottella</taxon>
    </lineage>
</organism>
<sequence>MASNGARKYAQLLKRIWSDADWKRLSRDAQWMYELLISQTTMNYAGVIPLTVRRWSNLATDATEPIVEAALVELAASRFIIIDWETEEALVRSFIRNDELWKQPNMLATAIRHADDTASVALRWELHDEFLRIPEHGARGRLDREAAALVAGFDRPEPSEPVTRDTSTPSVTDSHRQQGGGGDTNDENITKPHVAGHGTSHTATPTGTHAEGYPASEGVGGYVSTEGNTPFTSQLSTAPAARLENSTQERVRERDNARGRKIPNDGWKLIREVVPKTFPQATKTGLALQAGQLLHAGTEPDVVREALELWMAKPNAGPGLLPHLAADALKARNPQAGGKQPARGSAAKVQGWLALAPDIDDDYTPNTLALPAAREDHP</sequence>
<evidence type="ECO:0000313" key="3">
    <source>
        <dbReference type="Proteomes" id="UP001160334"/>
    </source>
</evidence>
<feature type="compositionally biased region" description="Polar residues" evidence="1">
    <location>
        <begin position="225"/>
        <end position="237"/>
    </location>
</feature>
<protein>
    <submittedName>
        <fullName evidence="2">Uncharacterized protein</fullName>
    </submittedName>
</protein>
<feature type="compositionally biased region" description="Basic and acidic residues" evidence="1">
    <location>
        <begin position="247"/>
        <end position="258"/>
    </location>
</feature>
<feature type="region of interest" description="Disordered" evidence="1">
    <location>
        <begin position="152"/>
        <end position="262"/>
    </location>
</feature>
<reference evidence="2 3" key="1">
    <citation type="submission" date="2023-04" db="EMBL/GenBank/DDBJ databases">
        <title>Forest soil microbial communities from Buena Vista Peninsula, Colon Province, Panama.</title>
        <authorList>
            <person name="Bouskill N."/>
        </authorList>
    </citation>
    <scope>NUCLEOTIDE SEQUENCE [LARGE SCALE GENOMIC DNA]</scope>
    <source>
        <strain evidence="2 3">CFH S0262</strain>
    </source>
</reference>
<gene>
    <name evidence="2" type="ORF">M2280_004377</name>
</gene>
<dbReference type="RefSeq" id="WP_280762415.1">
    <property type="nucleotide sequence ID" value="NZ_JARXVC010000013.1"/>
</dbReference>
<accession>A0ABT6MII3</accession>
<comment type="caution">
    <text evidence="2">The sequence shown here is derived from an EMBL/GenBank/DDBJ whole genome shotgun (WGS) entry which is preliminary data.</text>
</comment>
<dbReference type="Proteomes" id="UP001160334">
    <property type="component" value="Unassembled WGS sequence"/>
</dbReference>
<name>A0ABT6MII3_9NOCA</name>
<keyword evidence="3" id="KW-1185">Reference proteome</keyword>
<proteinExistence type="predicted"/>